<accession>A0AAX4H5A4</accession>
<comment type="similarity">
    <text evidence="2 12">Belongs to the peptidase S10 family.</text>
</comment>
<dbReference type="Gene3D" id="1.10.287.410">
    <property type="match status" value="1"/>
</dbReference>
<dbReference type="EMBL" id="CP138894">
    <property type="protein sequence ID" value="WPK23693.1"/>
    <property type="molecule type" value="Genomic_DNA"/>
</dbReference>
<evidence type="ECO:0000256" key="1">
    <source>
        <dbReference type="ARBA" id="ARBA00004116"/>
    </source>
</evidence>
<evidence type="ECO:0000256" key="6">
    <source>
        <dbReference type="ARBA" id="ARBA00022729"/>
    </source>
</evidence>
<dbReference type="GO" id="GO:0004185">
    <property type="term" value="F:serine-type carboxypeptidase activity"/>
    <property type="evidence" value="ECO:0007669"/>
    <property type="project" value="UniProtKB-UniRule"/>
</dbReference>
<organism evidence="13 14">
    <name type="scientific">Australozyma saopauloensis</name>
    <dbReference type="NCBI Taxonomy" id="291208"/>
    <lineage>
        <taxon>Eukaryota</taxon>
        <taxon>Fungi</taxon>
        <taxon>Dikarya</taxon>
        <taxon>Ascomycota</taxon>
        <taxon>Saccharomycotina</taxon>
        <taxon>Pichiomycetes</taxon>
        <taxon>Metschnikowiaceae</taxon>
        <taxon>Australozyma</taxon>
    </lineage>
</organism>
<evidence type="ECO:0000256" key="9">
    <source>
        <dbReference type="ARBA" id="ARBA00023180"/>
    </source>
</evidence>
<dbReference type="GO" id="GO:0031638">
    <property type="term" value="P:zymogen activation"/>
    <property type="evidence" value="ECO:0007669"/>
    <property type="project" value="UniProtKB-ARBA"/>
</dbReference>
<feature type="signal peptide" evidence="12">
    <location>
        <begin position="1"/>
        <end position="18"/>
    </location>
</feature>
<proteinExistence type="inferred from homology"/>
<dbReference type="PANTHER" id="PTHR11802">
    <property type="entry name" value="SERINE PROTEASE FAMILY S10 SERINE CARBOXYPEPTIDASE"/>
    <property type="match status" value="1"/>
</dbReference>
<dbReference type="PANTHER" id="PTHR11802:SF113">
    <property type="entry name" value="SERINE CARBOXYPEPTIDASE CTSA-4.1"/>
    <property type="match status" value="1"/>
</dbReference>
<dbReference type="AlphaFoldDB" id="A0AAX4H5A4"/>
<keyword evidence="9" id="KW-0325">Glycoprotein</keyword>
<keyword evidence="6 12" id="KW-0732">Signal</keyword>
<dbReference type="Proteomes" id="UP001338582">
    <property type="component" value="Chromosome 1"/>
</dbReference>
<reference evidence="13 14" key="1">
    <citation type="submission" date="2023-10" db="EMBL/GenBank/DDBJ databases">
        <title>Draft Genome Sequence of Candida saopaulonensis from a very Premature Infant with Sepsis.</title>
        <authorList>
            <person name="Ning Y."/>
            <person name="Dai R."/>
            <person name="Xiao M."/>
            <person name="Xu Y."/>
            <person name="Yan Q."/>
            <person name="Zhang L."/>
        </authorList>
    </citation>
    <scope>NUCLEOTIDE SEQUENCE [LARGE SCALE GENOMIC DNA]</scope>
    <source>
        <strain evidence="13 14">19XY460</strain>
    </source>
</reference>
<dbReference type="GO" id="GO:0046938">
    <property type="term" value="P:phytochelatin biosynthetic process"/>
    <property type="evidence" value="ECO:0007669"/>
    <property type="project" value="UniProtKB-ARBA"/>
</dbReference>
<keyword evidence="3" id="KW-0926">Vacuole</keyword>
<comment type="subcellular location">
    <subcellularLocation>
        <location evidence="1">Vacuole</location>
    </subcellularLocation>
</comment>
<dbReference type="InterPro" id="IPR029058">
    <property type="entry name" value="AB_hydrolase_fold"/>
</dbReference>
<dbReference type="SUPFAM" id="SSF53474">
    <property type="entry name" value="alpha/beta-Hydrolases"/>
    <property type="match status" value="1"/>
</dbReference>
<dbReference type="InterPro" id="IPR018202">
    <property type="entry name" value="Ser_caboxypep_ser_AS"/>
</dbReference>
<evidence type="ECO:0000256" key="8">
    <source>
        <dbReference type="ARBA" id="ARBA00023157"/>
    </source>
</evidence>
<dbReference type="KEGG" id="asau:88172003"/>
<name>A0AAX4H5A4_9ASCO</name>
<evidence type="ECO:0000256" key="4">
    <source>
        <dbReference type="ARBA" id="ARBA00022645"/>
    </source>
</evidence>
<evidence type="ECO:0000256" key="5">
    <source>
        <dbReference type="ARBA" id="ARBA00022670"/>
    </source>
</evidence>
<dbReference type="GeneID" id="88172003"/>
<gene>
    <name evidence="13" type="ORF">PUMCH_000935</name>
</gene>
<evidence type="ECO:0000256" key="10">
    <source>
        <dbReference type="ARBA" id="ARBA00052076"/>
    </source>
</evidence>
<dbReference type="PROSITE" id="PS00131">
    <property type="entry name" value="CARBOXYPEPT_SER_SER"/>
    <property type="match status" value="1"/>
</dbReference>
<evidence type="ECO:0000256" key="12">
    <source>
        <dbReference type="RuleBase" id="RU361156"/>
    </source>
</evidence>
<dbReference type="GO" id="GO:0000328">
    <property type="term" value="C:fungal-type vacuole lumen"/>
    <property type="evidence" value="ECO:0007669"/>
    <property type="project" value="UniProtKB-ARBA"/>
</dbReference>
<evidence type="ECO:0000256" key="7">
    <source>
        <dbReference type="ARBA" id="ARBA00022801"/>
    </source>
</evidence>
<comment type="function">
    <text evidence="11">Involved in degradation of small peptides.</text>
</comment>
<protein>
    <recommendedName>
        <fullName evidence="12">Carboxypeptidase</fullName>
        <ecNumber evidence="12">3.4.16.-</ecNumber>
    </recommendedName>
</protein>
<dbReference type="Pfam" id="PF00450">
    <property type="entry name" value="Peptidase_S10"/>
    <property type="match status" value="1"/>
</dbReference>
<dbReference type="Gene3D" id="3.40.50.1820">
    <property type="entry name" value="alpha/beta hydrolase"/>
    <property type="match status" value="1"/>
</dbReference>
<dbReference type="PRINTS" id="PR00724">
    <property type="entry name" value="CRBOXYPTASEC"/>
</dbReference>
<feature type="chain" id="PRO_5043085816" description="Carboxypeptidase" evidence="12">
    <location>
        <begin position="19"/>
        <end position="547"/>
    </location>
</feature>
<keyword evidence="14" id="KW-1185">Reference proteome</keyword>
<evidence type="ECO:0000256" key="2">
    <source>
        <dbReference type="ARBA" id="ARBA00009431"/>
    </source>
</evidence>
<dbReference type="RefSeq" id="XP_062876079.1">
    <property type="nucleotide sequence ID" value="XM_063020009.1"/>
</dbReference>
<evidence type="ECO:0000256" key="3">
    <source>
        <dbReference type="ARBA" id="ARBA00022554"/>
    </source>
</evidence>
<evidence type="ECO:0000313" key="14">
    <source>
        <dbReference type="Proteomes" id="UP001338582"/>
    </source>
</evidence>
<dbReference type="GO" id="GO:0006995">
    <property type="term" value="P:cellular response to nitrogen starvation"/>
    <property type="evidence" value="ECO:0007669"/>
    <property type="project" value="UniProtKB-ARBA"/>
</dbReference>
<evidence type="ECO:0000313" key="13">
    <source>
        <dbReference type="EMBL" id="WPK23693.1"/>
    </source>
</evidence>
<dbReference type="FunFam" id="1.10.287.410:FF:000001">
    <property type="entry name" value="Carboxypeptidase Y"/>
    <property type="match status" value="1"/>
</dbReference>
<sequence length="547" mass="61469">MKATYLLSCAAAWALASAYSVPSLSDLQHLIFDENTVEIGDSTGQLPESLFSSIAASRDPILIDAWKSLLHDVGVDGAAELYRKYLAKNPVAPTLMNNLYKAFSQPEEPQFETLSSPRFPEYALRIKENDPEVLGLDDSKYYTGYLDVQSLGKHFFYWFFESRNDPENDPVVLWLNGGPGCSSATGLFFELGPSSINATLQPVRNPFSWNNNASVIFLDQPVGVGYSYTDGEAISTTAAAAKDVFTFLELFFQKFPHLTSQKFHIAGESYAGHYIPSFASEIINRADRSFDLASVLIGNGLTDPLVQSKYYRPMACGEGGYKSVLPQETCDQMDRDYGKFEKLEKLCYKFQTALTCVPALFYCEKKLFGPYQDTGLNPYDIRVPCNDPAGSCYKEMDYIDDYLNLEYVKAAVGASNIDIFTSCDDTVFNNFIKTGDEMKPFQGFVAELLNKDIPVLLYEGDKDYICNWLGNHAWANTLDYKEKHEFQSKPLIPWHTLEGKLAGEVQNHGIFTFLRIYEAGHMVPFNQPEASLDMLNRWLSGDYALKK</sequence>
<keyword evidence="7 12" id="KW-0378">Hydrolase</keyword>
<dbReference type="InterPro" id="IPR001563">
    <property type="entry name" value="Peptidase_S10"/>
</dbReference>
<evidence type="ECO:0000256" key="11">
    <source>
        <dbReference type="ARBA" id="ARBA00058662"/>
    </source>
</evidence>
<keyword evidence="5 12" id="KW-0645">Protease</keyword>
<keyword evidence="4 12" id="KW-0121">Carboxypeptidase</keyword>
<dbReference type="EC" id="3.4.16.-" evidence="12"/>
<comment type="catalytic activity">
    <reaction evidence="10">
        <text>Release of a C-terminal amino acid with broad specificity.</text>
        <dbReference type="EC" id="3.4.16.5"/>
    </reaction>
</comment>
<keyword evidence="8" id="KW-1015">Disulfide bond</keyword>